<reference evidence="2" key="1">
    <citation type="submission" date="2020-10" db="EMBL/GenBank/DDBJ databases">
        <authorList>
            <person name="Castelo-Branco R."/>
            <person name="Eusebio N."/>
            <person name="Adriana R."/>
            <person name="Vieira A."/>
            <person name="Brugerolle De Fraissinette N."/>
            <person name="Rezende De Castro R."/>
            <person name="Schneider M.P."/>
            <person name="Vasconcelos V."/>
            <person name="Leao P.N."/>
        </authorList>
    </citation>
    <scope>NUCLEOTIDE SEQUENCE</scope>
    <source>
        <strain evidence="2">LEGE 07310</strain>
    </source>
</reference>
<feature type="transmembrane region" description="Helical" evidence="1">
    <location>
        <begin position="76"/>
        <end position="93"/>
    </location>
</feature>
<comment type="caution">
    <text evidence="2">The sequence shown here is derived from an EMBL/GenBank/DDBJ whole genome shotgun (WGS) entry which is preliminary data.</text>
</comment>
<keyword evidence="1" id="KW-1133">Transmembrane helix</keyword>
<keyword evidence="3" id="KW-1185">Reference proteome</keyword>
<feature type="transmembrane region" description="Helical" evidence="1">
    <location>
        <begin position="39"/>
        <end position="69"/>
    </location>
</feature>
<name>A0A8J7AFZ4_9CYAN</name>
<feature type="transmembrane region" description="Helical" evidence="1">
    <location>
        <begin position="7"/>
        <end position="27"/>
    </location>
</feature>
<keyword evidence="1" id="KW-0812">Transmembrane</keyword>
<protein>
    <recommendedName>
        <fullName evidence="4">DoxX protein</fullName>
    </recommendedName>
</protein>
<dbReference type="Proteomes" id="UP000636505">
    <property type="component" value="Unassembled WGS sequence"/>
</dbReference>
<evidence type="ECO:0000256" key="1">
    <source>
        <dbReference type="SAM" id="Phobius"/>
    </source>
</evidence>
<dbReference type="RefSeq" id="WP_193905459.1">
    <property type="nucleotide sequence ID" value="NZ_JADEXG010000009.1"/>
</dbReference>
<dbReference type="AlphaFoldDB" id="A0A8J7AFZ4"/>
<gene>
    <name evidence="2" type="ORF">IQ241_05725</name>
</gene>
<evidence type="ECO:0000313" key="3">
    <source>
        <dbReference type="Proteomes" id="UP000636505"/>
    </source>
</evidence>
<sequence length="148" mass="16633">MNANARIALSLLLMRLSVALVLLMWILDKFVRPDHAVAIFAAFYSIQGVGTAVVYVLAMLQLLVVIAFVIGFRKGITYLIVLFMHALSTVIALPKYFAPFTDPNLLFFAAWPMLAACFALYMLRDMDTLWTVESQSNRSLTQQPNRAE</sequence>
<evidence type="ECO:0008006" key="4">
    <source>
        <dbReference type="Google" id="ProtNLM"/>
    </source>
</evidence>
<feature type="transmembrane region" description="Helical" evidence="1">
    <location>
        <begin position="105"/>
        <end position="123"/>
    </location>
</feature>
<organism evidence="2 3">
    <name type="scientific">Vasconcelosia minhoensis LEGE 07310</name>
    <dbReference type="NCBI Taxonomy" id="915328"/>
    <lineage>
        <taxon>Bacteria</taxon>
        <taxon>Bacillati</taxon>
        <taxon>Cyanobacteriota</taxon>
        <taxon>Cyanophyceae</taxon>
        <taxon>Nodosilineales</taxon>
        <taxon>Cymatolegaceae</taxon>
        <taxon>Vasconcelosia</taxon>
        <taxon>Vasconcelosia minhoensis</taxon>
    </lineage>
</organism>
<evidence type="ECO:0000313" key="2">
    <source>
        <dbReference type="EMBL" id="MBE9076798.1"/>
    </source>
</evidence>
<accession>A0A8J7AFZ4</accession>
<keyword evidence="1" id="KW-0472">Membrane</keyword>
<proteinExistence type="predicted"/>
<dbReference type="EMBL" id="JADEXG010000009">
    <property type="protein sequence ID" value="MBE9076798.1"/>
    <property type="molecule type" value="Genomic_DNA"/>
</dbReference>